<evidence type="ECO:0000259" key="1">
    <source>
        <dbReference type="Pfam" id="PF20557"/>
    </source>
</evidence>
<reference evidence="2 3" key="1">
    <citation type="submission" date="2022-05" db="EMBL/GenBank/DDBJ databases">
        <authorList>
            <person name="Friedrich I."/>
            <person name="Poehlein A."/>
            <person name="Schneider D."/>
            <person name="Hertel R."/>
            <person name="Daniel R."/>
        </authorList>
    </citation>
    <scope>NUCLEOTIDE SEQUENCE [LARGE SCALE GENOMIC DNA]</scope>
</reference>
<dbReference type="InterPro" id="IPR046787">
    <property type="entry name" value="DnaT_2"/>
</dbReference>
<evidence type="ECO:0000313" key="2">
    <source>
        <dbReference type="EMBL" id="USN15496.1"/>
    </source>
</evidence>
<dbReference type="Proteomes" id="UP001056576">
    <property type="component" value="Segment"/>
</dbReference>
<protein>
    <recommendedName>
        <fullName evidence="1">Putative DnaT-like domain-containing protein</fullName>
    </recommendedName>
</protein>
<name>A0A9E7MRG0_9CAUD</name>
<proteinExistence type="predicted"/>
<evidence type="ECO:0000313" key="3">
    <source>
        <dbReference type="Proteomes" id="UP001056576"/>
    </source>
</evidence>
<dbReference type="EMBL" id="ON529857">
    <property type="protein sequence ID" value="USN15496.1"/>
    <property type="molecule type" value="Genomic_DNA"/>
</dbReference>
<gene>
    <name evidence="2" type="ORF">KIKIMORA_03540</name>
</gene>
<keyword evidence="3" id="KW-1185">Reference proteome</keyword>
<sequence length="180" mass="19840">MAFTFVVEDGLGRPDANSYTTIAFADDYIEANTHASAEWLDQEEEDKQRLLARASKVLDVRFKWYGTRTHHDSGLAWPRAGVYLDGAPIPDNVIPRILQEATAEFAVYLMRADWTQPGGGAGGSGEISEIKVDVIEVKFKDDAQLSSSGGVMPEYIMAMLGDLGDVQSGRRPGFKRIIRT</sequence>
<accession>A0A9E7MRG0</accession>
<feature type="domain" description="Putative DnaT-like" evidence="1">
    <location>
        <begin position="3"/>
        <end position="179"/>
    </location>
</feature>
<organism evidence="2 3">
    <name type="scientific">Brevundimonas phage vB_BpoS-Kikimora</name>
    <dbReference type="NCBI Taxonomy" id="2948601"/>
    <lineage>
        <taxon>Viruses</taxon>
        <taxon>Duplodnaviria</taxon>
        <taxon>Heunggongvirae</taxon>
        <taxon>Uroviricota</taxon>
        <taxon>Caudoviricetes</taxon>
        <taxon>Jeanschmidtviridae</taxon>
        <taxon>Kikimoravirus</taxon>
        <taxon>Kikimoravirus kikimora</taxon>
    </lineage>
</organism>
<dbReference type="Pfam" id="PF20557">
    <property type="entry name" value="DnaT_2"/>
    <property type="match status" value="1"/>
</dbReference>